<reference evidence="4 5" key="1">
    <citation type="journal article" date="2018" name="J. Microbiol.">
        <title>Aestuariibaculum marinum sp. nov., a marine bacterium isolated from seawater in South Korea.</title>
        <authorList>
            <person name="Choi J."/>
            <person name="Lee D."/>
            <person name="Jang J.H."/>
            <person name="Cha S."/>
            <person name="Seo T."/>
        </authorList>
    </citation>
    <scope>NUCLEOTIDE SEQUENCE [LARGE SCALE GENOMIC DNA]</scope>
    <source>
        <strain evidence="4 5">IP7</strain>
    </source>
</reference>
<dbReference type="Pfam" id="PF00296">
    <property type="entry name" value="Bac_luciferase"/>
    <property type="match status" value="1"/>
</dbReference>
<dbReference type="GO" id="GO:0016705">
    <property type="term" value="F:oxidoreductase activity, acting on paired donors, with incorporation or reduction of molecular oxygen"/>
    <property type="evidence" value="ECO:0007669"/>
    <property type="project" value="InterPro"/>
</dbReference>
<dbReference type="FunFam" id="3.20.20.30:FF:000002">
    <property type="entry name" value="LLM class flavin-dependent oxidoreductase"/>
    <property type="match status" value="1"/>
</dbReference>
<gene>
    <name evidence="4" type="ORF">ICJ85_15045</name>
</gene>
<evidence type="ECO:0000313" key="4">
    <source>
        <dbReference type="EMBL" id="MBD0825333.1"/>
    </source>
</evidence>
<dbReference type="InterPro" id="IPR011251">
    <property type="entry name" value="Luciferase-like_dom"/>
</dbReference>
<accession>A0A8J6Q8H8</accession>
<evidence type="ECO:0000256" key="1">
    <source>
        <dbReference type="ARBA" id="ARBA00007789"/>
    </source>
</evidence>
<dbReference type="InterPro" id="IPR036661">
    <property type="entry name" value="Luciferase-like_sf"/>
</dbReference>
<dbReference type="PANTHER" id="PTHR30137:SF6">
    <property type="entry name" value="LUCIFERASE-LIKE MONOOXYGENASE"/>
    <property type="match status" value="1"/>
</dbReference>
<evidence type="ECO:0000313" key="5">
    <source>
        <dbReference type="Proteomes" id="UP000621516"/>
    </source>
</evidence>
<dbReference type="PANTHER" id="PTHR30137">
    <property type="entry name" value="LUCIFERASE-LIKE MONOOXYGENASE"/>
    <property type="match status" value="1"/>
</dbReference>
<name>A0A8J6Q8H8_9FLAO</name>
<dbReference type="SUPFAM" id="SSF51679">
    <property type="entry name" value="Bacterial luciferase-like"/>
    <property type="match status" value="1"/>
</dbReference>
<evidence type="ECO:0000256" key="2">
    <source>
        <dbReference type="ARBA" id="ARBA00074555"/>
    </source>
</evidence>
<feature type="domain" description="Luciferase-like" evidence="3">
    <location>
        <begin position="19"/>
        <end position="247"/>
    </location>
</feature>
<dbReference type="EMBL" id="JACVXD010000013">
    <property type="protein sequence ID" value="MBD0825333.1"/>
    <property type="molecule type" value="Genomic_DNA"/>
</dbReference>
<protein>
    <recommendedName>
        <fullName evidence="2">Luciferase-like monooxygenase</fullName>
    </recommendedName>
</protein>
<comment type="caution">
    <text evidence="4">The sequence shown here is derived from an EMBL/GenBank/DDBJ whole genome shotgun (WGS) entry which is preliminary data.</text>
</comment>
<dbReference type="GO" id="GO:0005829">
    <property type="term" value="C:cytosol"/>
    <property type="evidence" value="ECO:0007669"/>
    <property type="project" value="TreeGrafter"/>
</dbReference>
<dbReference type="Gene3D" id="3.20.20.30">
    <property type="entry name" value="Luciferase-like domain"/>
    <property type="match status" value="1"/>
</dbReference>
<dbReference type="InterPro" id="IPR019949">
    <property type="entry name" value="CmoO-like"/>
</dbReference>
<evidence type="ECO:0000259" key="3">
    <source>
        <dbReference type="Pfam" id="PF00296"/>
    </source>
</evidence>
<comment type="similarity">
    <text evidence="1">To bacterial alkanal monooxygenase alpha and beta chains.</text>
</comment>
<organism evidence="4 5">
    <name type="scientific">Aestuariibaculum marinum</name>
    <dbReference type="NCBI Taxonomy" id="2683592"/>
    <lineage>
        <taxon>Bacteria</taxon>
        <taxon>Pseudomonadati</taxon>
        <taxon>Bacteroidota</taxon>
        <taxon>Flavobacteriia</taxon>
        <taxon>Flavobacteriales</taxon>
        <taxon>Flavobacteriaceae</taxon>
    </lineage>
</organism>
<dbReference type="AlphaFoldDB" id="A0A8J6Q8H8"/>
<sequence>MISKHTAYSILELALISKGQSVKQTYKNAVALAQKAEGEGYKRIWFAEHHNMMAVGSNAPTVLIGHIAEKTSTIRVGSGGVMLPNHSPLVVAEQFGTLGNLYPNRIDLGLGRAPGTDRDTALAIKSDFLQASHSFPNDVEQIQLLFSKQNDTAKVRAVVAEGVEVPIYILGSSADSAHLASKKGLPYAFASHFATAHLENALAIYRNEFKPSVDLESPYVIAGVNVIIAETDAEAERLFTSSLRMIIGMFTGKRDYINPPTEMTSDLKEIIQHPQIQNMIKYSFVGSKETVKGKVSSFLNKTQADELIISTNVYDINDRLYSVQKFAEVMREINGEFSNLFEF</sequence>
<dbReference type="InterPro" id="IPR050766">
    <property type="entry name" value="Bact_Lucif_Oxidored"/>
</dbReference>
<dbReference type="NCBIfam" id="TIGR03558">
    <property type="entry name" value="oxido_grp_1"/>
    <property type="match status" value="1"/>
</dbReference>
<dbReference type="RefSeq" id="WP_188224626.1">
    <property type="nucleotide sequence ID" value="NZ_JACVXD010000013.1"/>
</dbReference>
<dbReference type="Proteomes" id="UP000621516">
    <property type="component" value="Unassembled WGS sequence"/>
</dbReference>
<keyword evidence="5" id="KW-1185">Reference proteome</keyword>
<proteinExistence type="predicted"/>